<dbReference type="GO" id="GO:0009306">
    <property type="term" value="P:protein secretion"/>
    <property type="evidence" value="ECO:0007669"/>
    <property type="project" value="InterPro"/>
</dbReference>
<reference evidence="10" key="2">
    <citation type="submission" date="2021-04" db="EMBL/GenBank/DDBJ databases">
        <authorList>
            <person name="Dong X."/>
        </authorList>
    </citation>
    <scope>NUCLEOTIDE SEQUENCE</scope>
    <source>
        <strain evidence="10">ZWT</strain>
    </source>
</reference>
<sequence>MTDTMVLSILKDALTTALLIASPILITATVVGLIIAILQATTQIQEQTLTFVPKLLITSLVGLIAGSWIIRTILAFTTKIFDIIANIT</sequence>
<evidence type="ECO:0000256" key="1">
    <source>
        <dbReference type="ARBA" id="ARBA00004651"/>
    </source>
</evidence>
<gene>
    <name evidence="9 10" type="primary">fliQ</name>
    <name evidence="10" type="ORF">KDK92_23340</name>
</gene>
<reference evidence="10" key="1">
    <citation type="journal article" date="2021" name="mSystems">
        <title>Bacteria and Archaea Synergistically Convert Glycine Betaine to Biogenic Methane in the Formosa Cold Seep of the South China Sea.</title>
        <authorList>
            <person name="Li L."/>
            <person name="Zhang W."/>
            <person name="Zhang S."/>
            <person name="Song L."/>
            <person name="Sun Q."/>
            <person name="Zhang H."/>
            <person name="Xiang H."/>
            <person name="Dong X."/>
        </authorList>
    </citation>
    <scope>NUCLEOTIDE SEQUENCE</scope>
    <source>
        <strain evidence="10">ZWT</strain>
    </source>
</reference>
<dbReference type="InterPro" id="IPR006305">
    <property type="entry name" value="FliQ"/>
</dbReference>
<comment type="similarity">
    <text evidence="2 9">Belongs to the FliQ/MopD/SpaQ family.</text>
</comment>
<organism evidence="10 11">
    <name type="scientific">Oceanirhabdus seepicola</name>
    <dbReference type="NCBI Taxonomy" id="2828781"/>
    <lineage>
        <taxon>Bacteria</taxon>
        <taxon>Bacillati</taxon>
        <taxon>Bacillota</taxon>
        <taxon>Clostridia</taxon>
        <taxon>Eubacteriales</taxon>
        <taxon>Clostridiaceae</taxon>
        <taxon>Oceanirhabdus</taxon>
    </lineage>
</organism>
<evidence type="ECO:0000313" key="10">
    <source>
        <dbReference type="EMBL" id="MCM1992661.1"/>
    </source>
</evidence>
<evidence type="ECO:0000256" key="9">
    <source>
        <dbReference type="RuleBase" id="RU364090"/>
    </source>
</evidence>
<dbReference type="GO" id="GO:0044780">
    <property type="term" value="P:bacterial-type flagellum assembly"/>
    <property type="evidence" value="ECO:0007669"/>
    <property type="project" value="InterPro"/>
</dbReference>
<accession>A0A9J6PCJ1</accession>
<dbReference type="PANTHER" id="PTHR34040:SF2">
    <property type="entry name" value="FLAGELLAR BIOSYNTHETIC PROTEIN FLIQ"/>
    <property type="match status" value="1"/>
</dbReference>
<dbReference type="Pfam" id="PF01313">
    <property type="entry name" value="Bac_export_3"/>
    <property type="match status" value="1"/>
</dbReference>
<dbReference type="EMBL" id="JAGSOJ010000007">
    <property type="protein sequence ID" value="MCM1992661.1"/>
    <property type="molecule type" value="Genomic_DNA"/>
</dbReference>
<evidence type="ECO:0000256" key="2">
    <source>
        <dbReference type="ARBA" id="ARBA00006156"/>
    </source>
</evidence>
<evidence type="ECO:0000256" key="6">
    <source>
        <dbReference type="ARBA" id="ARBA00022989"/>
    </source>
</evidence>
<dbReference type="AlphaFoldDB" id="A0A9J6PCJ1"/>
<dbReference type="PIRSF" id="PIRSF004669">
    <property type="entry name" value="FliQ"/>
    <property type="match status" value="1"/>
</dbReference>
<evidence type="ECO:0000256" key="7">
    <source>
        <dbReference type="ARBA" id="ARBA00023136"/>
    </source>
</evidence>
<evidence type="ECO:0000256" key="8">
    <source>
        <dbReference type="ARBA" id="ARBA00023143"/>
    </source>
</evidence>
<dbReference type="Proteomes" id="UP001056429">
    <property type="component" value="Unassembled WGS sequence"/>
</dbReference>
<evidence type="ECO:0000256" key="3">
    <source>
        <dbReference type="ARBA" id="ARBA00021718"/>
    </source>
</evidence>
<keyword evidence="7 9" id="KW-0472">Membrane</keyword>
<keyword evidence="11" id="KW-1185">Reference proteome</keyword>
<keyword evidence="8 9" id="KW-0975">Bacterial flagellum</keyword>
<keyword evidence="4 9" id="KW-1003">Cell membrane</keyword>
<comment type="subcellular location">
    <subcellularLocation>
        <location evidence="1 9">Cell membrane</location>
        <topology evidence="1">Multi-pass membrane protein</topology>
    </subcellularLocation>
    <subcellularLocation>
        <location evidence="9">Bacterial flagellum basal body</location>
    </subcellularLocation>
</comment>
<keyword evidence="5 9" id="KW-0812">Transmembrane</keyword>
<comment type="function">
    <text evidence="9">Role in flagellar biosynthesis.</text>
</comment>
<name>A0A9J6PCJ1_9CLOT</name>
<proteinExistence type="inferred from homology"/>
<dbReference type="NCBIfam" id="TIGR01402">
    <property type="entry name" value="fliQ"/>
    <property type="match status" value="1"/>
</dbReference>
<dbReference type="GO" id="GO:0005886">
    <property type="term" value="C:plasma membrane"/>
    <property type="evidence" value="ECO:0007669"/>
    <property type="project" value="UniProtKB-SubCell"/>
</dbReference>
<evidence type="ECO:0000256" key="4">
    <source>
        <dbReference type="ARBA" id="ARBA00022475"/>
    </source>
</evidence>
<dbReference type="RefSeq" id="WP_250861835.1">
    <property type="nucleotide sequence ID" value="NZ_JAGSOJ010000007.1"/>
</dbReference>
<evidence type="ECO:0000313" key="11">
    <source>
        <dbReference type="Proteomes" id="UP001056429"/>
    </source>
</evidence>
<dbReference type="InterPro" id="IPR002191">
    <property type="entry name" value="Bac_export_3"/>
</dbReference>
<keyword evidence="10" id="KW-0966">Cell projection</keyword>
<feature type="transmembrane region" description="Helical" evidence="9">
    <location>
        <begin position="51"/>
        <end position="70"/>
    </location>
</feature>
<keyword evidence="10" id="KW-0282">Flagellum</keyword>
<dbReference type="GO" id="GO:0009425">
    <property type="term" value="C:bacterial-type flagellum basal body"/>
    <property type="evidence" value="ECO:0007669"/>
    <property type="project" value="UniProtKB-SubCell"/>
</dbReference>
<dbReference type="PRINTS" id="PR00952">
    <property type="entry name" value="TYPE3IMQPROT"/>
</dbReference>
<dbReference type="PANTHER" id="PTHR34040">
    <property type="entry name" value="FLAGELLAR BIOSYNTHETIC PROTEIN FLIQ"/>
    <property type="match status" value="1"/>
</dbReference>
<protein>
    <recommendedName>
        <fullName evidence="3 9">Flagellar biosynthetic protein FliQ</fullName>
    </recommendedName>
</protein>
<evidence type="ECO:0000256" key="5">
    <source>
        <dbReference type="ARBA" id="ARBA00022692"/>
    </source>
</evidence>
<keyword evidence="6 9" id="KW-1133">Transmembrane helix</keyword>
<keyword evidence="10" id="KW-0969">Cilium</keyword>
<feature type="transmembrane region" description="Helical" evidence="9">
    <location>
        <begin position="12"/>
        <end position="39"/>
    </location>
</feature>
<comment type="caution">
    <text evidence="10">The sequence shown here is derived from an EMBL/GenBank/DDBJ whole genome shotgun (WGS) entry which is preliminary data.</text>
</comment>